<protein>
    <submittedName>
        <fullName evidence="9">Zinc finger protein with KRAB and SCAN domains 3</fullName>
    </submittedName>
</protein>
<dbReference type="Proteomes" id="UP000886998">
    <property type="component" value="Unassembled WGS sequence"/>
</dbReference>
<evidence type="ECO:0000256" key="6">
    <source>
        <dbReference type="ARBA" id="ARBA00023242"/>
    </source>
</evidence>
<feature type="domain" description="C2H2-type" evidence="8">
    <location>
        <begin position="35"/>
        <end position="62"/>
    </location>
</feature>
<dbReference type="PANTHER" id="PTHR24394:SF44">
    <property type="entry name" value="ZINC FINGER PROTEIN 271-LIKE"/>
    <property type="match status" value="1"/>
</dbReference>
<dbReference type="Gene3D" id="3.30.160.60">
    <property type="entry name" value="Classic Zinc Finger"/>
    <property type="match status" value="3"/>
</dbReference>
<dbReference type="Pfam" id="PF13894">
    <property type="entry name" value="zf-C2H2_4"/>
    <property type="match status" value="1"/>
</dbReference>
<evidence type="ECO:0000313" key="9">
    <source>
        <dbReference type="EMBL" id="GFY36946.1"/>
    </source>
</evidence>
<dbReference type="GO" id="GO:0008270">
    <property type="term" value="F:zinc ion binding"/>
    <property type="evidence" value="ECO:0007669"/>
    <property type="project" value="UniProtKB-KW"/>
</dbReference>
<evidence type="ECO:0000256" key="3">
    <source>
        <dbReference type="ARBA" id="ARBA00022737"/>
    </source>
</evidence>
<dbReference type="Pfam" id="PF00096">
    <property type="entry name" value="zf-C2H2"/>
    <property type="match status" value="2"/>
</dbReference>
<reference evidence="9" key="1">
    <citation type="submission" date="2020-08" db="EMBL/GenBank/DDBJ databases">
        <title>Multicomponent nature underlies the extraordinary mechanical properties of spider dragline silk.</title>
        <authorList>
            <person name="Kono N."/>
            <person name="Nakamura H."/>
            <person name="Mori M."/>
            <person name="Yoshida Y."/>
            <person name="Ohtoshi R."/>
            <person name="Malay A.D."/>
            <person name="Moran D.A.P."/>
            <person name="Tomita M."/>
            <person name="Numata K."/>
            <person name="Arakawa K."/>
        </authorList>
    </citation>
    <scope>NUCLEOTIDE SEQUENCE</scope>
</reference>
<dbReference type="AlphaFoldDB" id="A0A8X7BLZ4"/>
<comment type="caution">
    <text evidence="9">The sequence shown here is derived from an EMBL/GenBank/DDBJ whole genome shotgun (WGS) entry which is preliminary data.</text>
</comment>
<gene>
    <name evidence="9" type="primary">X975_17348</name>
    <name evidence="9" type="ORF">TNIN_227131</name>
</gene>
<dbReference type="GO" id="GO:0000981">
    <property type="term" value="F:DNA-binding transcription factor activity, RNA polymerase II-specific"/>
    <property type="evidence" value="ECO:0007669"/>
    <property type="project" value="TreeGrafter"/>
</dbReference>
<evidence type="ECO:0000256" key="1">
    <source>
        <dbReference type="ARBA" id="ARBA00004123"/>
    </source>
</evidence>
<dbReference type="GO" id="GO:0005634">
    <property type="term" value="C:nucleus"/>
    <property type="evidence" value="ECO:0007669"/>
    <property type="project" value="UniProtKB-SubCell"/>
</dbReference>
<dbReference type="InterPro" id="IPR013087">
    <property type="entry name" value="Znf_C2H2_type"/>
</dbReference>
<organism evidence="9 10">
    <name type="scientific">Trichonephila inaurata madagascariensis</name>
    <dbReference type="NCBI Taxonomy" id="2747483"/>
    <lineage>
        <taxon>Eukaryota</taxon>
        <taxon>Metazoa</taxon>
        <taxon>Ecdysozoa</taxon>
        <taxon>Arthropoda</taxon>
        <taxon>Chelicerata</taxon>
        <taxon>Arachnida</taxon>
        <taxon>Araneae</taxon>
        <taxon>Araneomorphae</taxon>
        <taxon>Entelegynae</taxon>
        <taxon>Araneoidea</taxon>
        <taxon>Nephilidae</taxon>
        <taxon>Trichonephila</taxon>
        <taxon>Trichonephila inaurata</taxon>
    </lineage>
</organism>
<name>A0A8X7BLZ4_9ARAC</name>
<proteinExistence type="predicted"/>
<keyword evidence="4 7" id="KW-0863">Zinc-finger</keyword>
<comment type="subcellular location">
    <subcellularLocation>
        <location evidence="1">Nucleus</location>
    </subcellularLocation>
</comment>
<dbReference type="OrthoDB" id="6077919at2759"/>
<evidence type="ECO:0000256" key="4">
    <source>
        <dbReference type="ARBA" id="ARBA00022771"/>
    </source>
</evidence>
<dbReference type="SMART" id="SM00355">
    <property type="entry name" value="ZnF_C2H2"/>
    <property type="match status" value="4"/>
</dbReference>
<keyword evidence="3" id="KW-0677">Repeat</keyword>
<accession>A0A8X7BLZ4</accession>
<dbReference type="FunFam" id="3.30.160.60:FF:000624">
    <property type="entry name" value="zinc finger protein 697"/>
    <property type="match status" value="1"/>
</dbReference>
<evidence type="ECO:0000256" key="2">
    <source>
        <dbReference type="ARBA" id="ARBA00022723"/>
    </source>
</evidence>
<dbReference type="EMBL" id="BMAV01000013">
    <property type="protein sequence ID" value="GFY36946.1"/>
    <property type="molecule type" value="Genomic_DNA"/>
</dbReference>
<evidence type="ECO:0000313" key="10">
    <source>
        <dbReference type="Proteomes" id="UP000886998"/>
    </source>
</evidence>
<feature type="domain" description="C2H2-type" evidence="8">
    <location>
        <begin position="4"/>
        <end position="31"/>
    </location>
</feature>
<evidence type="ECO:0000256" key="7">
    <source>
        <dbReference type="PROSITE-ProRule" id="PRU00042"/>
    </source>
</evidence>
<keyword evidence="2" id="KW-0479">Metal-binding</keyword>
<feature type="domain" description="C2H2-type" evidence="8">
    <location>
        <begin position="63"/>
        <end position="90"/>
    </location>
</feature>
<evidence type="ECO:0000256" key="5">
    <source>
        <dbReference type="ARBA" id="ARBA00022833"/>
    </source>
</evidence>
<keyword evidence="10" id="KW-1185">Reference proteome</keyword>
<dbReference type="PROSITE" id="PS50157">
    <property type="entry name" value="ZINC_FINGER_C2H2_2"/>
    <property type="match status" value="4"/>
</dbReference>
<evidence type="ECO:0000259" key="8">
    <source>
        <dbReference type="PROSITE" id="PS50157"/>
    </source>
</evidence>
<keyword evidence="6" id="KW-0539">Nucleus</keyword>
<sequence length="153" mass="17966">MKCFECDECEMVYASNSALSRHKKWHKGGNPLHRFRCEFCLYSTDSRKDFKRHGFIHSGERPFTCTLCGRGFTRNNHLKRHMLTHSDYSPFSCNMCLKKFRRSDHLAIHVQKHQEESLAIHLQKQEESDFSIFAIPTTTPHLDSTFPEVKSET</sequence>
<dbReference type="SUPFAM" id="SSF57667">
    <property type="entry name" value="beta-beta-alpha zinc fingers"/>
    <property type="match status" value="2"/>
</dbReference>
<dbReference type="PROSITE" id="PS00028">
    <property type="entry name" value="ZINC_FINGER_C2H2_1"/>
    <property type="match status" value="3"/>
</dbReference>
<feature type="domain" description="C2H2-type" evidence="8">
    <location>
        <begin position="91"/>
        <end position="118"/>
    </location>
</feature>
<keyword evidence="5" id="KW-0862">Zinc</keyword>
<dbReference type="PANTHER" id="PTHR24394">
    <property type="entry name" value="ZINC FINGER PROTEIN"/>
    <property type="match status" value="1"/>
</dbReference>
<dbReference type="InterPro" id="IPR036236">
    <property type="entry name" value="Znf_C2H2_sf"/>
</dbReference>